<dbReference type="AlphaFoldDB" id="A0A4S3B6K0"/>
<sequence length="192" mass="22139">MKLKSTRKAWREDQFLVLFIAAAVLALIFFFWNPIPNQNQIKTNFASIDEAVEYKLSKKNSQLISKHTFGRVTEVAVDEDGTLVQVSIVKDNKEGKKKYKIVNGAMNENYFEVSQLFGKESFESLLNGLRNAPKVARLRKATQCYITQDKTELEMTVNGNKAAKIDTYQKNGKEFYFLYFTDLDYSQDFVVE</sequence>
<keyword evidence="1" id="KW-0472">Membrane</keyword>
<dbReference type="RefSeq" id="WP_136135644.1">
    <property type="nucleotide sequence ID" value="NZ_SDGV01000001.1"/>
</dbReference>
<proteinExistence type="predicted"/>
<gene>
    <name evidence="2" type="ORF">ESZ54_00130</name>
</gene>
<organism evidence="2 3">
    <name type="scientific">Vagococcus silagei</name>
    <dbReference type="NCBI Taxonomy" id="2508885"/>
    <lineage>
        <taxon>Bacteria</taxon>
        <taxon>Bacillati</taxon>
        <taxon>Bacillota</taxon>
        <taxon>Bacilli</taxon>
        <taxon>Lactobacillales</taxon>
        <taxon>Enterococcaceae</taxon>
        <taxon>Vagococcus</taxon>
    </lineage>
</organism>
<keyword evidence="3" id="KW-1185">Reference proteome</keyword>
<reference evidence="2 3" key="1">
    <citation type="submission" date="2019-01" db="EMBL/GenBank/DDBJ databases">
        <title>Vagococcus silagei sp. nov. isolated from brewer's grain.</title>
        <authorList>
            <person name="Guu J.-R."/>
        </authorList>
    </citation>
    <scope>NUCLEOTIDE SEQUENCE [LARGE SCALE GENOMIC DNA]</scope>
    <source>
        <strain evidence="2 3">2B-2</strain>
    </source>
</reference>
<protein>
    <submittedName>
        <fullName evidence="2">Uncharacterized protein</fullName>
    </submittedName>
</protein>
<keyword evidence="1" id="KW-1133">Transmembrane helix</keyword>
<evidence type="ECO:0000256" key="1">
    <source>
        <dbReference type="SAM" id="Phobius"/>
    </source>
</evidence>
<evidence type="ECO:0000313" key="3">
    <source>
        <dbReference type="Proteomes" id="UP000310506"/>
    </source>
</evidence>
<dbReference type="OrthoDB" id="1947591at2"/>
<accession>A0A4S3B6K0</accession>
<feature type="transmembrane region" description="Helical" evidence="1">
    <location>
        <begin position="15"/>
        <end position="32"/>
    </location>
</feature>
<dbReference type="EMBL" id="SDGV01000001">
    <property type="protein sequence ID" value="THB62258.1"/>
    <property type="molecule type" value="Genomic_DNA"/>
</dbReference>
<keyword evidence="1" id="KW-0812">Transmembrane</keyword>
<evidence type="ECO:0000313" key="2">
    <source>
        <dbReference type="EMBL" id="THB62258.1"/>
    </source>
</evidence>
<dbReference type="Proteomes" id="UP000310506">
    <property type="component" value="Unassembled WGS sequence"/>
</dbReference>
<comment type="caution">
    <text evidence="2">The sequence shown here is derived from an EMBL/GenBank/DDBJ whole genome shotgun (WGS) entry which is preliminary data.</text>
</comment>
<name>A0A4S3B6K0_9ENTE</name>